<dbReference type="Pfam" id="PF11296">
    <property type="entry name" value="DUF3097_C"/>
    <property type="match status" value="1"/>
</dbReference>
<feature type="domain" description="DUF3097" evidence="2">
    <location>
        <begin position="121"/>
        <end position="284"/>
    </location>
</feature>
<proteinExistence type="predicted"/>
<dbReference type="Pfam" id="PF22845">
    <property type="entry name" value="DUF3097_N"/>
    <property type="match status" value="1"/>
</dbReference>
<gene>
    <name evidence="4" type="ORF">A4H34_06865</name>
</gene>
<dbReference type="STRING" id="1823756.A4H34_06865"/>
<dbReference type="RefSeq" id="WP_064231479.1">
    <property type="nucleotide sequence ID" value="NZ_LVZK01000001.1"/>
</dbReference>
<evidence type="ECO:0000259" key="3">
    <source>
        <dbReference type="Pfam" id="PF22845"/>
    </source>
</evidence>
<feature type="region of interest" description="Disordered" evidence="1">
    <location>
        <begin position="1"/>
        <end position="31"/>
    </location>
</feature>
<evidence type="ECO:0000256" key="1">
    <source>
        <dbReference type="SAM" id="MobiDB-lite"/>
    </source>
</evidence>
<dbReference type="OrthoDB" id="3398606at2"/>
<dbReference type="InterPro" id="IPR053883">
    <property type="entry name" value="DUF3097_N"/>
</dbReference>
<feature type="domain" description="DUF3097" evidence="3">
    <location>
        <begin position="32"/>
        <end position="93"/>
    </location>
</feature>
<organism evidence="4 5">
    <name type="scientific">Peptidiphaga gingivicola</name>
    <dbReference type="NCBI Taxonomy" id="2741497"/>
    <lineage>
        <taxon>Bacteria</taxon>
        <taxon>Bacillati</taxon>
        <taxon>Actinomycetota</taxon>
        <taxon>Actinomycetes</taxon>
        <taxon>Actinomycetales</taxon>
        <taxon>Actinomycetaceae</taxon>
        <taxon>Peptidiphaga</taxon>
    </lineage>
</organism>
<keyword evidence="5" id="KW-1185">Reference proteome</keyword>
<dbReference type="AlphaFoldDB" id="A0A179B622"/>
<evidence type="ECO:0008006" key="6">
    <source>
        <dbReference type="Google" id="ProtNLM"/>
    </source>
</evidence>
<dbReference type="Proteomes" id="UP000078368">
    <property type="component" value="Unassembled WGS sequence"/>
</dbReference>
<evidence type="ECO:0000313" key="4">
    <source>
        <dbReference type="EMBL" id="OAP86825.1"/>
    </source>
</evidence>
<protein>
    <recommendedName>
        <fullName evidence="6">DUF3097 domain-containing protein</fullName>
    </recommendedName>
</protein>
<reference evidence="4 5" key="1">
    <citation type="submission" date="2016-04" db="EMBL/GenBank/DDBJ databases">
        <title>Peptidophaga gingivicola gen. nov., sp. nov., isolated from human subgingival plaque.</title>
        <authorList>
            <person name="Beall C.J."/>
            <person name="Mokrzan E.M."/>
            <person name="Griffen A.L."/>
            <person name="Leys E.J."/>
        </authorList>
    </citation>
    <scope>NUCLEOTIDE SEQUENCE [LARGE SCALE GENOMIC DNA]</scope>
    <source>
        <strain evidence="4 5">BA112</strain>
    </source>
</reference>
<evidence type="ECO:0000313" key="5">
    <source>
        <dbReference type="Proteomes" id="UP000078368"/>
    </source>
</evidence>
<accession>A0A179B622</accession>
<comment type="caution">
    <text evidence="4">The sequence shown here is derived from an EMBL/GenBank/DDBJ whole genome shotgun (WGS) entry which is preliminary data.</text>
</comment>
<feature type="compositionally biased region" description="Basic and acidic residues" evidence="1">
    <location>
        <begin position="19"/>
        <end position="31"/>
    </location>
</feature>
<sequence>MSSSFDRYGNDVLSSNPHRRGDFAHNPESRPVEARRGLVVEDVDTGFVGEIVRVGKVAGQWQVELEGRKGVRRSFPLGRGFWIDGRPVELVRPQAKAPAGRARTASGSFHVSARARTARESRIWVEGKHDAELVAKIWGADLALEGVVVEELRGVDRLEERLAEFSPSPTRRAGVLVDHLVRGSKEQRIAERFSAVPGVLILGHPYVDVWQAVRPSVLGLREWPEVPRGEDIKVGTLKRLGWPHADAEDVGLGWARILEKVTTYKDLEPSLLGRIEELIDFVTEGSAE</sequence>
<name>A0A179B622_9ACTO</name>
<dbReference type="InterPro" id="IPR021447">
    <property type="entry name" value="DUF3097_C"/>
</dbReference>
<dbReference type="EMBL" id="LVZK01000001">
    <property type="protein sequence ID" value="OAP86825.1"/>
    <property type="molecule type" value="Genomic_DNA"/>
</dbReference>
<evidence type="ECO:0000259" key="2">
    <source>
        <dbReference type="Pfam" id="PF11296"/>
    </source>
</evidence>